<gene>
    <name evidence="2" type="ORF">GM661_09545</name>
</gene>
<accession>A0A8A7K8Y2</accession>
<dbReference type="EMBL" id="CP046640">
    <property type="protein sequence ID" value="QTL98206.1"/>
    <property type="molecule type" value="Genomic_DNA"/>
</dbReference>
<evidence type="ECO:0000259" key="1">
    <source>
        <dbReference type="Pfam" id="PF04015"/>
    </source>
</evidence>
<organism evidence="2 3">
    <name type="scientific">Iocasia fonsfrigidae</name>
    <dbReference type="NCBI Taxonomy" id="2682810"/>
    <lineage>
        <taxon>Bacteria</taxon>
        <taxon>Bacillati</taxon>
        <taxon>Bacillota</taxon>
        <taxon>Clostridia</taxon>
        <taxon>Halanaerobiales</taxon>
        <taxon>Halanaerobiaceae</taxon>
        <taxon>Iocasia</taxon>
    </lineage>
</organism>
<dbReference type="Proteomes" id="UP000665020">
    <property type="component" value="Chromosome"/>
</dbReference>
<dbReference type="KEGG" id="ifn:GM661_09545"/>
<protein>
    <submittedName>
        <fullName evidence="2">DUF362 domain-containing protein</fullName>
    </submittedName>
</protein>
<reference evidence="2" key="1">
    <citation type="submission" date="2019-12" db="EMBL/GenBank/DDBJ databases">
        <authorList>
            <person name="zhang j."/>
            <person name="sun C.M."/>
        </authorList>
    </citation>
    <scope>NUCLEOTIDE SEQUENCE</scope>
    <source>
        <strain evidence="2">NS-1</strain>
    </source>
</reference>
<dbReference type="Pfam" id="PF04015">
    <property type="entry name" value="DUF362"/>
    <property type="match status" value="1"/>
</dbReference>
<evidence type="ECO:0000313" key="3">
    <source>
        <dbReference type="Proteomes" id="UP000665020"/>
    </source>
</evidence>
<feature type="domain" description="DUF362" evidence="1">
    <location>
        <begin position="38"/>
        <end position="229"/>
    </location>
</feature>
<evidence type="ECO:0000313" key="2">
    <source>
        <dbReference type="EMBL" id="QTL98206.1"/>
    </source>
</evidence>
<dbReference type="RefSeq" id="WP_230866663.1">
    <property type="nucleotide sequence ID" value="NZ_CP046640.1"/>
</dbReference>
<dbReference type="AlphaFoldDB" id="A0A8A7K8Y2"/>
<name>A0A8A7K8Y2_9FIRM</name>
<keyword evidence="3" id="KW-1185">Reference proteome</keyword>
<sequence length="362" mass="40137">MQKRQLHIKYGNKAKEMVYDLLDKLNIASDIDKRNSLIGIKPNLVLPSPSNKGATTSPDLVEGIIRYLQDNGYNNIVILEGAWVGASTEKAFEVCGYNELSRKYKIPLIDLKKDKYKEIDVEGLSLKVCQKALEIDYLINLPVLKAHCQTHLTCALKNLKGCIPDPEKRRFHRLGLHQPIAFLNKVLESKLVIVDGIIGDLTFEEGGNPVQMDRIIIGQDPVLIDTYCAALIGYSKNDISYIDIANEIGIGSSNLEEAEIIEHNPGYKSDKDFYHSTLVKKLARKVTEDKSCSACYGSLIHALKRLEEKGIKPKEKIFIGQGFKGLSESGIGIGNCTSGFSKNIKGCPPSAKAIIDYIISQQ</sequence>
<dbReference type="InterPro" id="IPR007160">
    <property type="entry name" value="DUF362"/>
</dbReference>
<proteinExistence type="predicted"/>